<dbReference type="RefSeq" id="WP_105017052.1">
    <property type="nucleotide sequence ID" value="NZ_MSCN01000001.1"/>
</dbReference>
<dbReference type="InterPro" id="IPR028974">
    <property type="entry name" value="TSP_type-3_rpt"/>
</dbReference>
<evidence type="ECO:0000256" key="1">
    <source>
        <dbReference type="ARBA" id="ARBA00004442"/>
    </source>
</evidence>
<feature type="compositionally biased region" description="Polar residues" evidence="6">
    <location>
        <begin position="288"/>
        <end position="297"/>
    </location>
</feature>
<feature type="chain" id="PRO_5015579666" evidence="7">
    <location>
        <begin position="23"/>
        <end position="450"/>
    </location>
</feature>
<evidence type="ECO:0000313" key="9">
    <source>
        <dbReference type="EMBL" id="PQJ80450.1"/>
    </source>
</evidence>
<dbReference type="GO" id="GO:0007155">
    <property type="term" value="P:cell adhesion"/>
    <property type="evidence" value="ECO:0007669"/>
    <property type="project" value="InterPro"/>
</dbReference>
<protein>
    <submittedName>
        <fullName evidence="9">Cell envelope biogenesis protein OmpA</fullName>
    </submittedName>
</protein>
<evidence type="ECO:0000256" key="2">
    <source>
        <dbReference type="ARBA" id="ARBA00022729"/>
    </source>
</evidence>
<keyword evidence="3 5" id="KW-0472">Membrane</keyword>
<dbReference type="Pfam" id="PF02412">
    <property type="entry name" value="TSP_3"/>
    <property type="match status" value="3"/>
</dbReference>
<dbReference type="PANTHER" id="PTHR30329">
    <property type="entry name" value="STATOR ELEMENT OF FLAGELLAR MOTOR COMPLEX"/>
    <property type="match status" value="1"/>
</dbReference>
<name>A0A2S7WS82_9FLAO</name>
<evidence type="ECO:0000256" key="3">
    <source>
        <dbReference type="ARBA" id="ARBA00023136"/>
    </source>
</evidence>
<sequence>MKRLKLAVIALFTLVTVSNVNAQDENNPWAIGFGVNVVDFYLNNTSFTDKLEDHIGSSDWNFLPSVSRITAEKYLDKGFSLQFSGTINKITHKFSDGDSDFLYYSLGLNAKYDLNNLIGDTGWFDPFVYLGGDYVSADSMNEGMLGVGFGFNIWVNENIGFNYQHGSKYGFSNKIQDHIQTSAGIVIRFGGKDTDGDGVYDKDDACPDVAGLVEFNGCPDADGDGIKDSDDACPNAAGLAAMNGCPDADGDGVADKDDMCANAKGTKANKGCPDSDGDGVLDKDDKCASTSGPSANNGCPWPDTDGDGVLDKDDNCKNEVGPASNSGCPVVVNPLESLPEITKDINFNLDSAVITSDAASKLDKIYNLISSVDNVTFVIEGHADSLGNDTYNKYLSKRRAESAKKYLVKKGMDASKLETKGYGEDNPIADNDTEEGRAQNRRVVIKLNDM</sequence>
<dbReference type="Gene3D" id="3.30.1330.60">
    <property type="entry name" value="OmpA-like domain"/>
    <property type="match status" value="1"/>
</dbReference>
<dbReference type="SUPFAM" id="SSF103647">
    <property type="entry name" value="TSP type-3 repeat"/>
    <property type="match status" value="1"/>
</dbReference>
<proteinExistence type="predicted"/>
<accession>A0A2S7WS82</accession>
<dbReference type="CDD" id="cd07185">
    <property type="entry name" value="OmpA_C-like"/>
    <property type="match status" value="1"/>
</dbReference>
<evidence type="ECO:0000256" key="6">
    <source>
        <dbReference type="SAM" id="MobiDB-lite"/>
    </source>
</evidence>
<evidence type="ECO:0000256" key="4">
    <source>
        <dbReference type="ARBA" id="ARBA00023237"/>
    </source>
</evidence>
<dbReference type="InterPro" id="IPR036737">
    <property type="entry name" value="OmpA-like_sf"/>
</dbReference>
<dbReference type="InterPro" id="IPR006665">
    <property type="entry name" value="OmpA-like"/>
</dbReference>
<comment type="subcellular location">
    <subcellularLocation>
        <location evidence="1">Cell outer membrane</location>
    </subcellularLocation>
</comment>
<evidence type="ECO:0000313" key="10">
    <source>
        <dbReference type="Proteomes" id="UP000238882"/>
    </source>
</evidence>
<organism evidence="9 10">
    <name type="scientific">Polaribacter porphyrae</name>
    <dbReference type="NCBI Taxonomy" id="1137780"/>
    <lineage>
        <taxon>Bacteria</taxon>
        <taxon>Pseudomonadati</taxon>
        <taxon>Bacteroidota</taxon>
        <taxon>Flavobacteriia</taxon>
        <taxon>Flavobacteriales</taxon>
        <taxon>Flavobacteriaceae</taxon>
    </lineage>
</organism>
<dbReference type="InterPro" id="IPR050330">
    <property type="entry name" value="Bact_OuterMem_StrucFunc"/>
</dbReference>
<feature type="signal peptide" evidence="7">
    <location>
        <begin position="1"/>
        <end position="22"/>
    </location>
</feature>
<dbReference type="EMBL" id="MSCN01000001">
    <property type="protein sequence ID" value="PQJ80450.1"/>
    <property type="molecule type" value="Genomic_DNA"/>
</dbReference>
<dbReference type="Gene3D" id="4.10.1080.10">
    <property type="entry name" value="TSP type-3 repeat"/>
    <property type="match status" value="1"/>
</dbReference>
<feature type="domain" description="OmpA-like" evidence="8">
    <location>
        <begin position="334"/>
        <end position="450"/>
    </location>
</feature>
<feature type="region of interest" description="Disordered" evidence="6">
    <location>
        <begin position="284"/>
        <end position="316"/>
    </location>
</feature>
<keyword evidence="10" id="KW-1185">Reference proteome</keyword>
<dbReference type="Proteomes" id="UP000238882">
    <property type="component" value="Unassembled WGS sequence"/>
</dbReference>
<evidence type="ECO:0000256" key="7">
    <source>
        <dbReference type="SAM" id="SignalP"/>
    </source>
</evidence>
<dbReference type="GO" id="GO:0009279">
    <property type="term" value="C:cell outer membrane"/>
    <property type="evidence" value="ECO:0007669"/>
    <property type="project" value="UniProtKB-SubCell"/>
</dbReference>
<dbReference type="OrthoDB" id="9805336at2"/>
<dbReference type="SUPFAM" id="SSF103088">
    <property type="entry name" value="OmpA-like"/>
    <property type="match status" value="1"/>
</dbReference>
<evidence type="ECO:0000259" key="8">
    <source>
        <dbReference type="PROSITE" id="PS51123"/>
    </source>
</evidence>
<dbReference type="PRINTS" id="PR01021">
    <property type="entry name" value="OMPADOMAIN"/>
</dbReference>
<dbReference type="Pfam" id="PF00691">
    <property type="entry name" value="OmpA"/>
    <property type="match status" value="1"/>
</dbReference>
<dbReference type="AlphaFoldDB" id="A0A2S7WS82"/>
<evidence type="ECO:0000256" key="5">
    <source>
        <dbReference type="PROSITE-ProRule" id="PRU00473"/>
    </source>
</evidence>
<comment type="caution">
    <text evidence="9">The sequence shown here is derived from an EMBL/GenBank/DDBJ whole genome shotgun (WGS) entry which is preliminary data.</text>
</comment>
<feature type="region of interest" description="Disordered" evidence="6">
    <location>
        <begin position="419"/>
        <end position="440"/>
    </location>
</feature>
<dbReference type="PANTHER" id="PTHR30329:SF21">
    <property type="entry name" value="LIPOPROTEIN YIAD-RELATED"/>
    <property type="match status" value="1"/>
</dbReference>
<dbReference type="PROSITE" id="PS51123">
    <property type="entry name" value="OMPA_2"/>
    <property type="match status" value="1"/>
</dbReference>
<dbReference type="InterPro" id="IPR006664">
    <property type="entry name" value="OMP_bac"/>
</dbReference>
<dbReference type="InterPro" id="IPR003367">
    <property type="entry name" value="Thrombospondin_3-like_rpt"/>
</dbReference>
<keyword evidence="4" id="KW-0998">Cell outer membrane</keyword>
<dbReference type="GO" id="GO:0005509">
    <property type="term" value="F:calcium ion binding"/>
    <property type="evidence" value="ECO:0007669"/>
    <property type="project" value="InterPro"/>
</dbReference>
<gene>
    <name evidence="9" type="ORF">BTO18_15280</name>
</gene>
<reference evidence="9 10" key="1">
    <citation type="submission" date="2016-12" db="EMBL/GenBank/DDBJ databases">
        <title>Trade-off between light-utilization and light-protection in marine flavobacteria.</title>
        <authorList>
            <person name="Kumagai Y."/>
            <person name="Yoshizawa S."/>
            <person name="Kogure K."/>
            <person name="Iwasaki W."/>
        </authorList>
    </citation>
    <scope>NUCLEOTIDE SEQUENCE [LARGE SCALE GENOMIC DNA]</scope>
    <source>
        <strain evidence="9 10">NBRC 108759</strain>
    </source>
</reference>
<keyword evidence="2 7" id="KW-0732">Signal</keyword>